<dbReference type="GO" id="GO:0042813">
    <property type="term" value="F:Wnt receptor activity"/>
    <property type="evidence" value="ECO:0007669"/>
    <property type="project" value="TreeGrafter"/>
</dbReference>
<sequence>LSKTYKQKKCKSLGSGSVCKKLVTYNETQFPNMFNHRNEAEAGIELSQFEPLIKIDCSPHLAGFLCASYLPICVEDYAGFIPPCRHVCEQARNGCKAIMEKFGFAWPEALNCARYPTKSNKDICFGPEASTLRPTTVKPEGTAKPRKGWETFSANEKVVLKCKKESVLKIRKVRHQNSSCCPTATLAVLS</sequence>
<evidence type="ECO:0000256" key="2">
    <source>
        <dbReference type="ARBA" id="ARBA00023157"/>
    </source>
</evidence>
<feature type="non-terminal residue" evidence="5">
    <location>
        <position position="1"/>
    </location>
</feature>
<dbReference type="PANTHER" id="PTHR11309">
    <property type="entry name" value="FRIZZLED"/>
    <property type="match status" value="1"/>
</dbReference>
<evidence type="ECO:0000256" key="3">
    <source>
        <dbReference type="PROSITE-ProRule" id="PRU00090"/>
    </source>
</evidence>
<feature type="non-terminal residue" evidence="5">
    <location>
        <position position="190"/>
    </location>
</feature>
<evidence type="ECO:0000256" key="1">
    <source>
        <dbReference type="ARBA" id="ARBA00022473"/>
    </source>
</evidence>
<proteinExistence type="evidence at transcript level"/>
<dbReference type="Pfam" id="PF01392">
    <property type="entry name" value="Fz"/>
    <property type="match status" value="1"/>
</dbReference>
<feature type="domain" description="FZ" evidence="4">
    <location>
        <begin position="5"/>
        <end position="127"/>
    </location>
</feature>
<accession>T1QQY5</accession>
<name>T1QQY5_9CNID</name>
<dbReference type="InterPro" id="IPR036790">
    <property type="entry name" value="Frizzled_dom_sf"/>
</dbReference>
<dbReference type="GO" id="GO:0060070">
    <property type="term" value="P:canonical Wnt signaling pathway"/>
    <property type="evidence" value="ECO:0007669"/>
    <property type="project" value="TreeGrafter"/>
</dbReference>
<dbReference type="AlphaFoldDB" id="T1QQY5"/>
<dbReference type="PANTHER" id="PTHR11309:SF126">
    <property type="entry name" value="FRIZZLED-2"/>
    <property type="match status" value="1"/>
</dbReference>
<dbReference type="Gene3D" id="1.10.2000.10">
    <property type="entry name" value="Frizzled cysteine-rich domain"/>
    <property type="match status" value="1"/>
</dbReference>
<keyword evidence="2 3" id="KW-1015">Disulfide bond</keyword>
<dbReference type="SMART" id="SM00063">
    <property type="entry name" value="FRI"/>
    <property type="match status" value="1"/>
</dbReference>
<dbReference type="GO" id="GO:0005886">
    <property type="term" value="C:plasma membrane"/>
    <property type="evidence" value="ECO:0007669"/>
    <property type="project" value="TreeGrafter"/>
</dbReference>
<feature type="disulfide bond" evidence="3">
    <location>
        <begin position="88"/>
        <end position="112"/>
    </location>
</feature>
<protein>
    <submittedName>
        <fullName evidence="5">Secreted frizzled-related protein 1</fullName>
    </submittedName>
</protein>
<dbReference type="SUPFAM" id="SSF63501">
    <property type="entry name" value="Frizzled cysteine-rich domain"/>
    <property type="match status" value="1"/>
</dbReference>
<dbReference type="EMBL" id="JX415209">
    <property type="protein sequence ID" value="AGC79724.1"/>
    <property type="molecule type" value="mRNA"/>
</dbReference>
<reference evidence="5" key="1">
    <citation type="journal article" date="2013" name="Evol. Dev.">
        <title>Expression of Wnt pathway genes in polyps and medusa-like structures of Ectopleura larynx (Cnidaria: Hydrozoa).</title>
        <authorList>
            <person name="Nawrocki A.M."/>
            <person name="Cartwright P."/>
        </authorList>
    </citation>
    <scope>NUCLEOTIDE SEQUENCE</scope>
</reference>
<feature type="disulfide bond" evidence="3">
    <location>
        <begin position="57"/>
        <end position="95"/>
    </location>
</feature>
<organism evidence="5">
    <name type="scientific">Ectopleura larynx</name>
    <dbReference type="NCBI Taxonomy" id="264052"/>
    <lineage>
        <taxon>Eukaryota</taxon>
        <taxon>Metazoa</taxon>
        <taxon>Cnidaria</taxon>
        <taxon>Hydrozoa</taxon>
        <taxon>Hydroidolina</taxon>
        <taxon>Anthoathecata</taxon>
        <taxon>Aplanulata</taxon>
        <taxon>Tubulariidae</taxon>
        <taxon>Ectopleura</taxon>
    </lineage>
</organism>
<evidence type="ECO:0000259" key="4">
    <source>
        <dbReference type="PROSITE" id="PS50038"/>
    </source>
</evidence>
<evidence type="ECO:0000313" key="5">
    <source>
        <dbReference type="EMBL" id="AGC79724.1"/>
    </source>
</evidence>
<dbReference type="InterPro" id="IPR020067">
    <property type="entry name" value="Frizzled_dom"/>
</dbReference>
<comment type="caution">
    <text evidence="3">Lacks conserved residue(s) required for the propagation of feature annotation.</text>
</comment>
<keyword evidence="1" id="KW-0217">Developmental protein</keyword>
<dbReference type="PROSITE" id="PS50038">
    <property type="entry name" value="FZ"/>
    <property type="match status" value="1"/>
</dbReference>
<dbReference type="GO" id="GO:0017147">
    <property type="term" value="F:Wnt-protein binding"/>
    <property type="evidence" value="ECO:0007669"/>
    <property type="project" value="TreeGrafter"/>
</dbReference>
<dbReference type="InterPro" id="IPR015526">
    <property type="entry name" value="Frizzled/SFRP"/>
</dbReference>
<dbReference type="GO" id="GO:0035567">
    <property type="term" value="P:non-canonical Wnt signaling pathway"/>
    <property type="evidence" value="ECO:0007669"/>
    <property type="project" value="TreeGrafter"/>
</dbReference>